<name>A0A834U911_VESPE</name>
<gene>
    <name evidence="2" type="ORF">H0235_008377</name>
</gene>
<sequence>MATEKSLNGITRCHPPIESGNQTNGRPTRATSSAAASAAAAAAAAGAGVEAEAGASMAICKKARDIVIDDSSSRAVPACQRCKSFDPITLKEPTRNYRRASLGSSQSPSTAHSQAFVRKRSKSIKPQNLTSPKQPRPYALLVSRTPR</sequence>
<protein>
    <submittedName>
        <fullName evidence="2">Uncharacterized protein</fullName>
    </submittedName>
</protein>
<feature type="compositionally biased region" description="Polar residues" evidence="1">
    <location>
        <begin position="124"/>
        <end position="133"/>
    </location>
</feature>
<evidence type="ECO:0000313" key="3">
    <source>
        <dbReference type="Proteomes" id="UP000600918"/>
    </source>
</evidence>
<comment type="caution">
    <text evidence="2">The sequence shown here is derived from an EMBL/GenBank/DDBJ whole genome shotgun (WGS) entry which is preliminary data.</text>
</comment>
<evidence type="ECO:0000313" key="2">
    <source>
        <dbReference type="EMBL" id="KAF7423094.1"/>
    </source>
</evidence>
<organism evidence="2 3">
    <name type="scientific">Vespula pensylvanica</name>
    <name type="common">Western yellow jacket</name>
    <name type="synonym">Wasp</name>
    <dbReference type="NCBI Taxonomy" id="30213"/>
    <lineage>
        <taxon>Eukaryota</taxon>
        <taxon>Metazoa</taxon>
        <taxon>Ecdysozoa</taxon>
        <taxon>Arthropoda</taxon>
        <taxon>Hexapoda</taxon>
        <taxon>Insecta</taxon>
        <taxon>Pterygota</taxon>
        <taxon>Neoptera</taxon>
        <taxon>Endopterygota</taxon>
        <taxon>Hymenoptera</taxon>
        <taxon>Apocrita</taxon>
        <taxon>Aculeata</taxon>
        <taxon>Vespoidea</taxon>
        <taxon>Vespidae</taxon>
        <taxon>Vespinae</taxon>
        <taxon>Vespula</taxon>
    </lineage>
</organism>
<proteinExistence type="predicted"/>
<accession>A0A834U911</accession>
<evidence type="ECO:0000256" key="1">
    <source>
        <dbReference type="SAM" id="MobiDB-lite"/>
    </source>
</evidence>
<dbReference type="EMBL" id="JACSDY010000007">
    <property type="protein sequence ID" value="KAF7423094.1"/>
    <property type="molecule type" value="Genomic_DNA"/>
</dbReference>
<keyword evidence="3" id="KW-1185">Reference proteome</keyword>
<feature type="region of interest" description="Disordered" evidence="1">
    <location>
        <begin position="1"/>
        <end position="33"/>
    </location>
</feature>
<dbReference type="AlphaFoldDB" id="A0A834U911"/>
<reference evidence="2" key="1">
    <citation type="journal article" date="2020" name="G3 (Bethesda)">
        <title>High-Quality Assemblies for Three Invasive Social Wasps from the &lt;i&gt;Vespula&lt;/i&gt; Genus.</title>
        <authorList>
            <person name="Harrop T.W.R."/>
            <person name="Guhlin J."/>
            <person name="McLaughlin G.M."/>
            <person name="Permina E."/>
            <person name="Stockwell P."/>
            <person name="Gilligan J."/>
            <person name="Le Lec M.F."/>
            <person name="Gruber M.A.M."/>
            <person name="Quinn O."/>
            <person name="Lovegrove M."/>
            <person name="Duncan E.J."/>
            <person name="Remnant E.J."/>
            <person name="Van Eeckhoven J."/>
            <person name="Graham B."/>
            <person name="Knapp R.A."/>
            <person name="Langford K.W."/>
            <person name="Kronenberg Z."/>
            <person name="Press M.O."/>
            <person name="Eacker S.M."/>
            <person name="Wilson-Rankin E.E."/>
            <person name="Purcell J."/>
            <person name="Lester P.J."/>
            <person name="Dearden P.K."/>
        </authorList>
    </citation>
    <scope>NUCLEOTIDE SEQUENCE</scope>
    <source>
        <strain evidence="2">Volc-1</strain>
    </source>
</reference>
<feature type="compositionally biased region" description="Polar residues" evidence="1">
    <location>
        <begin position="102"/>
        <end position="113"/>
    </location>
</feature>
<dbReference type="Proteomes" id="UP000600918">
    <property type="component" value="Unassembled WGS sequence"/>
</dbReference>
<feature type="region of interest" description="Disordered" evidence="1">
    <location>
        <begin position="93"/>
        <end position="147"/>
    </location>
</feature>